<dbReference type="EMBL" id="ACGS02000045">
    <property type="protein sequence ID" value="EFZ34138.1"/>
    <property type="molecule type" value="Genomic_DNA"/>
</dbReference>
<dbReference type="Proteomes" id="UP000004099">
    <property type="component" value="Unassembled WGS sequence"/>
</dbReference>
<dbReference type="HOGENOM" id="CLU_219102_0_0_9"/>
<accession>E7FS95</accession>
<comment type="caution">
    <text evidence="1">The sequence shown here is derived from an EMBL/GenBank/DDBJ whole genome shotgun (WGS) entry which is preliminary data.</text>
</comment>
<reference evidence="1 2" key="1">
    <citation type="submission" date="2011-01" db="EMBL/GenBank/DDBJ databases">
        <authorList>
            <person name="Muzny D."/>
            <person name="Qin X."/>
            <person name="Buhay C."/>
            <person name="Dugan-Rocha S."/>
            <person name="Ding Y."/>
            <person name="Chen G."/>
            <person name="Hawes A."/>
            <person name="Holder M."/>
            <person name="Jhangiani S."/>
            <person name="Johnson A."/>
            <person name="Khan Z."/>
            <person name="Li Z."/>
            <person name="Liu W."/>
            <person name="Liu X."/>
            <person name="Perez L."/>
            <person name="Shen H."/>
            <person name="Wang Q."/>
            <person name="Watt J."/>
            <person name="Xi L."/>
            <person name="Xin Y."/>
            <person name="Zhou J."/>
            <person name="Deng J."/>
            <person name="Jiang H."/>
            <person name="Liu Y."/>
            <person name="Qu J."/>
            <person name="Song X.-Z."/>
            <person name="Zhang L."/>
            <person name="Villasana D."/>
            <person name="Johnson A."/>
            <person name="Liu J."/>
            <person name="Liyanage D."/>
            <person name="Lorensuhewa L."/>
            <person name="Robinson T."/>
            <person name="Song A."/>
            <person name="Song B.-B."/>
            <person name="Dinh H."/>
            <person name="Thornton R."/>
            <person name="Coyle M."/>
            <person name="Francisco L."/>
            <person name="Jackson L."/>
            <person name="Javaid M."/>
            <person name="Korchina V."/>
            <person name="Kovar C."/>
            <person name="Mata R."/>
            <person name="Mathew T."/>
            <person name="Ngo R."/>
            <person name="Nguyen L."/>
            <person name="Nguyen N."/>
            <person name="Okwuonu G."/>
            <person name="Ongeri F."/>
            <person name="Pham C."/>
            <person name="Simmons D."/>
            <person name="Wilczek-Boney K."/>
            <person name="Hale W."/>
            <person name="Jakkamsetti A."/>
            <person name="Pham P."/>
            <person name="Ruth R."/>
            <person name="San Lucas F."/>
            <person name="Warren J."/>
            <person name="Zhang J."/>
            <person name="Zhao Z."/>
            <person name="Zhou C."/>
            <person name="Zhu D."/>
            <person name="Lee S."/>
            <person name="Bess C."/>
            <person name="Blankenburg K."/>
            <person name="Forbes L."/>
            <person name="Fu Q."/>
            <person name="Gubbala S."/>
            <person name="Hirani K."/>
            <person name="Jayaseelan J.C."/>
            <person name="Lara F."/>
            <person name="Munidasa M."/>
            <person name="Palculict T."/>
            <person name="Patil S."/>
            <person name="Pu L.-L."/>
            <person name="Saada N."/>
            <person name="Tang L."/>
            <person name="Weissenberger G."/>
            <person name="Zhu Y."/>
            <person name="Hemphill L."/>
            <person name="Shang Y."/>
            <person name="Youmans B."/>
            <person name="Ayvaz T."/>
            <person name="Ross M."/>
            <person name="Santibanez J."/>
            <person name="Aqrawi P."/>
            <person name="Gross S."/>
            <person name="Joshi V."/>
            <person name="Fowler G."/>
            <person name="Nazareth L."/>
            <person name="Reid J."/>
            <person name="Worley K."/>
            <person name="Petrosino J."/>
            <person name="Highlander S."/>
            <person name="Gibbs R."/>
        </authorList>
    </citation>
    <scope>NUCLEOTIDE SEQUENCE [LARGE SCALE GENOMIC DNA]</scope>
    <source>
        <strain evidence="1 2">ATCC 25644</strain>
    </source>
</reference>
<proteinExistence type="predicted"/>
<sequence>MSKSLQVTDTSMKMGLLSVNGLLKKWQLRTKWSKMAVCP</sequence>
<dbReference type="AlphaFoldDB" id="E7FS95"/>
<name>E7FS95_9LACO</name>
<gene>
    <name evidence="1" type="ORF">HMPREF0542_11772</name>
</gene>
<evidence type="ECO:0000313" key="1">
    <source>
        <dbReference type="EMBL" id="EFZ34138.1"/>
    </source>
</evidence>
<protein>
    <submittedName>
        <fullName evidence="1">Uncharacterized protein</fullName>
    </submittedName>
</protein>
<evidence type="ECO:0000313" key="2">
    <source>
        <dbReference type="Proteomes" id="UP000004099"/>
    </source>
</evidence>
<organism evidence="1 2">
    <name type="scientific">Ligilactobacillus ruminis ATCC 25644</name>
    <dbReference type="NCBI Taxonomy" id="525362"/>
    <lineage>
        <taxon>Bacteria</taxon>
        <taxon>Bacillati</taxon>
        <taxon>Bacillota</taxon>
        <taxon>Bacilli</taxon>
        <taxon>Lactobacillales</taxon>
        <taxon>Lactobacillaceae</taxon>
        <taxon>Ligilactobacillus</taxon>
    </lineage>
</organism>